<dbReference type="AlphaFoldDB" id="A0A2G1W7F0"/>
<comment type="caution">
    <text evidence="1">The sequence shown here is derived from an EMBL/GenBank/DDBJ whole genome shotgun (WGS) entry which is preliminary data.</text>
</comment>
<dbReference type="RefSeq" id="WP_099261257.1">
    <property type="nucleotide sequence ID" value="NZ_NIZW01000009.1"/>
</dbReference>
<dbReference type="EMBL" id="NIZW01000009">
    <property type="protein sequence ID" value="PHQ34957.1"/>
    <property type="molecule type" value="Genomic_DNA"/>
</dbReference>
<accession>A0A2G1W7F0</accession>
<keyword evidence="2" id="KW-1185">Reference proteome</keyword>
<proteinExistence type="predicted"/>
<name>A0A2G1W7F0_9BACT</name>
<reference evidence="1 2" key="1">
    <citation type="submission" date="2017-06" db="EMBL/GenBank/DDBJ databases">
        <title>Description of Rhodopirellula bahusiensis sp. nov.</title>
        <authorList>
            <person name="Kizina J."/>
            <person name="Harder J."/>
        </authorList>
    </citation>
    <scope>NUCLEOTIDE SEQUENCE [LARGE SCALE GENOMIC DNA]</scope>
    <source>
        <strain evidence="1 2">SWK21</strain>
    </source>
</reference>
<sequence length="141" mass="16828">MGWLFREDITRKELIAERTESWERQSGETIVQSECLAHCFRGCGFSGVLWAVWERRFIKDGEDTEPTQRWITCDLIQYRRDAGFGYKDMDESMGPYYYSCPMKYLNMVPIDRFGGNSGWREMVIDHHQRQREKRKSRAIIV</sequence>
<organism evidence="1 2">
    <name type="scientific">Rhodopirellula bahusiensis</name>
    <dbReference type="NCBI Taxonomy" id="2014065"/>
    <lineage>
        <taxon>Bacteria</taxon>
        <taxon>Pseudomonadati</taxon>
        <taxon>Planctomycetota</taxon>
        <taxon>Planctomycetia</taxon>
        <taxon>Pirellulales</taxon>
        <taxon>Pirellulaceae</taxon>
        <taxon>Rhodopirellula</taxon>
    </lineage>
</organism>
<dbReference type="GeneID" id="90609061"/>
<gene>
    <name evidence="1" type="ORF">CEE69_13175</name>
</gene>
<evidence type="ECO:0000313" key="2">
    <source>
        <dbReference type="Proteomes" id="UP000225740"/>
    </source>
</evidence>
<dbReference type="OrthoDB" id="6874909at2"/>
<protein>
    <submittedName>
        <fullName evidence="1">Uncharacterized protein</fullName>
    </submittedName>
</protein>
<evidence type="ECO:0000313" key="1">
    <source>
        <dbReference type="EMBL" id="PHQ34957.1"/>
    </source>
</evidence>
<dbReference type="Proteomes" id="UP000225740">
    <property type="component" value="Unassembled WGS sequence"/>
</dbReference>